<dbReference type="PROSITE" id="PS00498">
    <property type="entry name" value="TYROSINASE_2"/>
    <property type="match status" value="1"/>
</dbReference>
<dbReference type="Gene3D" id="1.10.1280.10">
    <property type="entry name" value="Di-copper center containing domain from catechol oxidase"/>
    <property type="match status" value="1"/>
</dbReference>
<dbReference type="GO" id="GO:0046872">
    <property type="term" value="F:metal ion binding"/>
    <property type="evidence" value="ECO:0007669"/>
    <property type="project" value="UniProtKB-KW"/>
</dbReference>
<dbReference type="PANTHER" id="PTHR11474:SF76">
    <property type="entry name" value="SHKT DOMAIN-CONTAINING PROTEIN"/>
    <property type="match status" value="1"/>
</dbReference>
<evidence type="ECO:0000256" key="2">
    <source>
        <dbReference type="ARBA" id="ARBA00011906"/>
    </source>
</evidence>
<evidence type="ECO:0000256" key="8">
    <source>
        <dbReference type="SAM" id="MobiDB-lite"/>
    </source>
</evidence>
<proteinExistence type="inferred from homology"/>
<organism evidence="12 13">
    <name type="scientific">Neonectria ditissima</name>
    <dbReference type="NCBI Taxonomy" id="78410"/>
    <lineage>
        <taxon>Eukaryota</taxon>
        <taxon>Fungi</taxon>
        <taxon>Dikarya</taxon>
        <taxon>Ascomycota</taxon>
        <taxon>Pezizomycotina</taxon>
        <taxon>Sordariomycetes</taxon>
        <taxon>Hypocreomycetidae</taxon>
        <taxon>Hypocreales</taxon>
        <taxon>Nectriaceae</taxon>
        <taxon>Neonectria</taxon>
    </lineage>
</organism>
<feature type="domain" description="Tyrosinase copper-binding" evidence="11">
    <location>
        <begin position="292"/>
        <end position="303"/>
    </location>
</feature>
<keyword evidence="3" id="KW-0479">Metal-binding</keyword>
<evidence type="ECO:0000313" key="12">
    <source>
        <dbReference type="EMBL" id="KPM34355.1"/>
    </source>
</evidence>
<dbReference type="InterPro" id="IPR002227">
    <property type="entry name" value="Tyrosinase_Cu-bd"/>
</dbReference>
<dbReference type="OrthoDB" id="6132182at2759"/>
<dbReference type="SUPFAM" id="SSF48056">
    <property type="entry name" value="Di-copper centre-containing domain"/>
    <property type="match status" value="1"/>
</dbReference>
<feature type="signal peptide" evidence="9">
    <location>
        <begin position="1"/>
        <end position="20"/>
    </location>
</feature>
<feature type="chain" id="PRO_5006134968" description="tyrosinase" evidence="9">
    <location>
        <begin position="21"/>
        <end position="794"/>
    </location>
</feature>
<dbReference type="Pfam" id="PF00264">
    <property type="entry name" value="Tyrosinase"/>
    <property type="match status" value="1"/>
</dbReference>
<dbReference type="InterPro" id="IPR000182">
    <property type="entry name" value="GNAT_dom"/>
</dbReference>
<name>A0A0P7APX3_9HYPO</name>
<comment type="catalytic activity">
    <reaction evidence="6">
        <text>2 L-dopa + O2 = 2 L-dopaquinone + 2 H2O</text>
        <dbReference type="Rhea" id="RHEA:34287"/>
        <dbReference type="ChEBI" id="CHEBI:15377"/>
        <dbReference type="ChEBI" id="CHEBI:15379"/>
        <dbReference type="ChEBI" id="CHEBI:57504"/>
        <dbReference type="ChEBI" id="CHEBI:57924"/>
        <dbReference type="EC" id="1.14.18.1"/>
    </reaction>
</comment>
<dbReference type="EMBL" id="LKCW01000351">
    <property type="protein sequence ID" value="KPM34355.1"/>
    <property type="molecule type" value="Genomic_DNA"/>
</dbReference>
<keyword evidence="5" id="KW-0470">Melanin biosynthesis</keyword>
<dbReference type="GO" id="GO:0004503">
    <property type="term" value="F:tyrosinase activity"/>
    <property type="evidence" value="ECO:0007669"/>
    <property type="project" value="UniProtKB-EC"/>
</dbReference>
<comment type="caution">
    <text evidence="12">The sequence shown here is derived from an EMBL/GenBank/DDBJ whole genome shotgun (WGS) entry which is preliminary data.</text>
</comment>
<dbReference type="EC" id="1.14.18.1" evidence="2"/>
<evidence type="ECO:0000256" key="5">
    <source>
        <dbReference type="ARBA" id="ARBA00023101"/>
    </source>
</evidence>
<protein>
    <recommendedName>
        <fullName evidence="2">tyrosinase</fullName>
        <ecNumber evidence="2">1.14.18.1</ecNumber>
    </recommendedName>
</protein>
<dbReference type="GO" id="GO:0042438">
    <property type="term" value="P:melanin biosynthetic process"/>
    <property type="evidence" value="ECO:0007669"/>
    <property type="project" value="UniProtKB-KW"/>
</dbReference>
<dbReference type="PROSITE" id="PS00497">
    <property type="entry name" value="TYROSINASE_1"/>
    <property type="match status" value="1"/>
</dbReference>
<evidence type="ECO:0000256" key="4">
    <source>
        <dbReference type="ARBA" id="ARBA00023008"/>
    </source>
</evidence>
<dbReference type="STRING" id="78410.A0A0P7APX3"/>
<dbReference type="GO" id="GO:0016747">
    <property type="term" value="F:acyltransferase activity, transferring groups other than amino-acyl groups"/>
    <property type="evidence" value="ECO:0007669"/>
    <property type="project" value="InterPro"/>
</dbReference>
<evidence type="ECO:0000256" key="3">
    <source>
        <dbReference type="ARBA" id="ARBA00022723"/>
    </source>
</evidence>
<comment type="catalytic activity">
    <reaction evidence="7">
        <text>L-tyrosine + O2 = L-dopaquinone + H2O</text>
        <dbReference type="Rhea" id="RHEA:18117"/>
        <dbReference type="ChEBI" id="CHEBI:15377"/>
        <dbReference type="ChEBI" id="CHEBI:15379"/>
        <dbReference type="ChEBI" id="CHEBI:57924"/>
        <dbReference type="ChEBI" id="CHEBI:58315"/>
        <dbReference type="EC" id="1.14.18.1"/>
    </reaction>
</comment>
<accession>A0A0P7APX3</accession>
<evidence type="ECO:0000256" key="6">
    <source>
        <dbReference type="ARBA" id="ARBA00048233"/>
    </source>
</evidence>
<keyword evidence="4" id="KW-0186">Copper</keyword>
<keyword evidence="13" id="KW-1185">Reference proteome</keyword>
<dbReference type="InterPro" id="IPR050316">
    <property type="entry name" value="Tyrosinase/Hemocyanin"/>
</dbReference>
<dbReference type="PANTHER" id="PTHR11474">
    <property type="entry name" value="TYROSINASE FAMILY MEMBER"/>
    <property type="match status" value="1"/>
</dbReference>
<evidence type="ECO:0000256" key="1">
    <source>
        <dbReference type="ARBA" id="ARBA00009928"/>
    </source>
</evidence>
<gene>
    <name evidence="12" type="ORF">AK830_g12217</name>
</gene>
<keyword evidence="9" id="KW-0732">Signal</keyword>
<comment type="similarity">
    <text evidence="1">Belongs to the tyrosinase family.</text>
</comment>
<sequence>MLLKHTLVTLALGAASFVTAQDRYPITGFSVPEGNAVPLRQDINELQAAGGAQWDLYIRSLVDMHNKDAEDPLSFFQVAGIHGKPFVEWNNTGDKNTEGWQGYCPHGERLFLTWHRPYVVLYEQVLVATAKRLASEYPQRYRSQYVEAAESLRAPFWDWGSNGIPEATVPSKMTVNVPSGTGLREIQVENPLSGYKFPAAALNGTYGSFDGENRSRIYRCPSPKSFPDSANELWADRPYKQWVYDAFTHTNTFDEFASTGNGGTSLEQIHNGIHWDGACGGQFLSADFSAFDPLFMLHHCNVDRLWAYWQAMRPDEVMFNQSYSGGARWMSPAGTTITPKSALQPFFADADTFHTSESVESIQTFGYAYEGLEYWKKSEAQMKQDATRLINRVYGDDEAKTARLVRRGDDLIATRFFARVKLDVEEVERPCTVNLYLGGKKIAGQVVMQQPTSGTVHGEYSLDAAVSAADILNSTLESVLDTLDTVVDSIVTGLRVEIIKLDGTNIPIEGVPSLEIELEDVEFTPPISDCDLPTYDNSRRRVAPPVQMQCFHAVSGWSISHSHNQDSLRLAWQVLHLAMAFDIIVPSENDAADVAITHLAAMDANLLMHAQFPNDESLDFFRGWLHKDTLDHIADNNKGVLIARDTETGKTAGFVKWNIQRQRRPGDKEEEEHEEEFPECCRQEYLDSYAELTKEARRKVLGGQAHYHVTYLCTHPEWSGRGAASGLLREVQAKAAADRVPAILEATMNAVTFYERLGFDIRLELAMMLPPRGSSEPTEHYAERTMVWKQPERP</sequence>
<evidence type="ECO:0000259" key="10">
    <source>
        <dbReference type="PROSITE" id="PS00497"/>
    </source>
</evidence>
<evidence type="ECO:0000256" key="9">
    <source>
        <dbReference type="SAM" id="SignalP"/>
    </source>
</evidence>
<feature type="region of interest" description="Disordered" evidence="8">
    <location>
        <begin position="773"/>
        <end position="794"/>
    </location>
</feature>
<evidence type="ECO:0000259" key="11">
    <source>
        <dbReference type="PROSITE" id="PS00498"/>
    </source>
</evidence>
<feature type="domain" description="Tyrosinase copper-binding" evidence="10">
    <location>
        <begin position="106"/>
        <end position="123"/>
    </location>
</feature>
<dbReference type="Proteomes" id="UP000050424">
    <property type="component" value="Unassembled WGS sequence"/>
</dbReference>
<dbReference type="InterPro" id="IPR008922">
    <property type="entry name" value="Di-copper_centre_dom_sf"/>
</dbReference>
<dbReference type="SUPFAM" id="SSF55729">
    <property type="entry name" value="Acyl-CoA N-acyltransferases (Nat)"/>
    <property type="match status" value="1"/>
</dbReference>
<dbReference type="AlphaFoldDB" id="A0A0P7APX3"/>
<dbReference type="PRINTS" id="PR00092">
    <property type="entry name" value="TYROSINASE"/>
</dbReference>
<evidence type="ECO:0000313" key="13">
    <source>
        <dbReference type="Proteomes" id="UP000050424"/>
    </source>
</evidence>
<dbReference type="Pfam" id="PF13673">
    <property type="entry name" value="Acetyltransf_10"/>
    <property type="match status" value="1"/>
</dbReference>
<dbReference type="Gene3D" id="3.40.630.30">
    <property type="match status" value="1"/>
</dbReference>
<evidence type="ECO:0000256" key="7">
    <source>
        <dbReference type="ARBA" id="ARBA00048881"/>
    </source>
</evidence>
<dbReference type="InterPro" id="IPR016181">
    <property type="entry name" value="Acyl_CoA_acyltransferase"/>
</dbReference>
<reference evidence="12 13" key="1">
    <citation type="submission" date="2015-09" db="EMBL/GenBank/DDBJ databases">
        <title>Draft genome of a European isolate of the apple canker pathogen Neonectria ditissima.</title>
        <authorList>
            <person name="Gomez-Cortecero A."/>
            <person name="Harrison R.J."/>
            <person name="Armitage A.D."/>
        </authorList>
    </citation>
    <scope>NUCLEOTIDE SEQUENCE [LARGE SCALE GENOMIC DNA]</scope>
    <source>
        <strain evidence="12 13">R09/05</strain>
    </source>
</reference>